<dbReference type="SUPFAM" id="SSF51556">
    <property type="entry name" value="Metallo-dependent hydrolases"/>
    <property type="match status" value="1"/>
</dbReference>
<dbReference type="EMBL" id="JADGIZ020000083">
    <property type="protein sequence ID" value="KAL2911924.1"/>
    <property type="molecule type" value="Genomic_DNA"/>
</dbReference>
<keyword evidence="4" id="KW-0378">Hydrolase</keyword>
<dbReference type="Pfam" id="PF01026">
    <property type="entry name" value="TatD_DNase"/>
    <property type="match status" value="1"/>
</dbReference>
<evidence type="ECO:0000256" key="2">
    <source>
        <dbReference type="ARBA" id="ARBA00022722"/>
    </source>
</evidence>
<keyword evidence="6" id="KW-1185">Reference proteome</keyword>
<accession>A0ABR4MXD8</accession>
<keyword evidence="2" id="KW-0540">Nuclease</keyword>
<dbReference type="PANTHER" id="PTHR10060">
    <property type="entry name" value="TATD FAMILY DEOXYRIBONUCLEASE"/>
    <property type="match status" value="1"/>
</dbReference>
<evidence type="ECO:0000313" key="5">
    <source>
        <dbReference type="EMBL" id="KAL2911924.1"/>
    </source>
</evidence>
<organism evidence="5 6">
    <name type="scientific">Polyrhizophydium stewartii</name>
    <dbReference type="NCBI Taxonomy" id="2732419"/>
    <lineage>
        <taxon>Eukaryota</taxon>
        <taxon>Fungi</taxon>
        <taxon>Fungi incertae sedis</taxon>
        <taxon>Chytridiomycota</taxon>
        <taxon>Chytridiomycota incertae sedis</taxon>
        <taxon>Chytridiomycetes</taxon>
        <taxon>Rhizophydiales</taxon>
        <taxon>Rhizophydiales incertae sedis</taxon>
        <taxon>Polyrhizophydium</taxon>
    </lineage>
</organism>
<evidence type="ECO:0000256" key="4">
    <source>
        <dbReference type="ARBA" id="ARBA00022801"/>
    </source>
</evidence>
<comment type="caution">
    <text evidence="5">The sequence shown here is derived from an EMBL/GenBank/DDBJ whole genome shotgun (WGS) entry which is preliminary data.</text>
</comment>
<dbReference type="InterPro" id="IPR018228">
    <property type="entry name" value="DNase_TatD-rel_CS"/>
</dbReference>
<keyword evidence="3" id="KW-0479">Metal-binding</keyword>
<evidence type="ECO:0008006" key="7">
    <source>
        <dbReference type="Google" id="ProtNLM"/>
    </source>
</evidence>
<dbReference type="InterPro" id="IPR001130">
    <property type="entry name" value="TatD-like"/>
</dbReference>
<evidence type="ECO:0000313" key="6">
    <source>
        <dbReference type="Proteomes" id="UP001527925"/>
    </source>
</evidence>
<name>A0ABR4MXD8_9FUNG</name>
<dbReference type="PROSITE" id="PS01091">
    <property type="entry name" value="TATD_3"/>
    <property type="match status" value="1"/>
</dbReference>
<comment type="similarity">
    <text evidence="1">Belongs to the metallo-dependent hydrolases superfamily. TatD-type hydrolase family.</text>
</comment>
<dbReference type="Proteomes" id="UP001527925">
    <property type="component" value="Unassembled WGS sequence"/>
</dbReference>
<dbReference type="PANTHER" id="PTHR10060:SF15">
    <property type="entry name" value="DEOXYRIBONUCLEASE TATDN1"/>
    <property type="match status" value="1"/>
</dbReference>
<evidence type="ECO:0000256" key="1">
    <source>
        <dbReference type="ARBA" id="ARBA00009275"/>
    </source>
</evidence>
<dbReference type="Gene3D" id="3.20.20.140">
    <property type="entry name" value="Metal-dependent hydrolases"/>
    <property type="match status" value="1"/>
</dbReference>
<dbReference type="CDD" id="cd01310">
    <property type="entry name" value="TatD_DNAse"/>
    <property type="match status" value="1"/>
</dbReference>
<sequence length="344" mass="37128">MATAATAAAAAASTAASAAAPRLLPLADIAVNLADPMFAGVYRGKRAHDADVAAVVERARRVGVARLVATGTSLADYRAAVALARDLGVHASVGCHPTHCAEPDAHAPGGADAYFADLLRLVRDDRAAARPAVVAIGECGLDYDRTHFCPADLQRRHFARHFDLAHQTGLPMFLHDRNTGPDFVDMVRAHRHLFSTAVVHSFTGPLDEMRVLTDELGLYIGVNGCSIKTDEQIEVVRRIPLDRIMLETDAPWCDIRPTHASFRFLSQHGLPDPLAAAGIESRKKEKFAMGHMVKSRNEPCTMPHVLRAVAAIRGESEEQLALAAFRNTLRVFFPDDPEAAAASQ</sequence>
<dbReference type="InterPro" id="IPR050891">
    <property type="entry name" value="TatD-type_Hydrolase"/>
</dbReference>
<protein>
    <recommendedName>
        <fullName evidence="7">TatD DNase family protein</fullName>
    </recommendedName>
</protein>
<reference evidence="5 6" key="1">
    <citation type="submission" date="2023-09" db="EMBL/GenBank/DDBJ databases">
        <title>Pangenome analysis of Batrachochytrium dendrobatidis and related Chytrids.</title>
        <authorList>
            <person name="Yacoub M.N."/>
            <person name="Stajich J.E."/>
            <person name="James T.Y."/>
        </authorList>
    </citation>
    <scope>NUCLEOTIDE SEQUENCE [LARGE SCALE GENOMIC DNA]</scope>
    <source>
        <strain evidence="5 6">JEL0888</strain>
    </source>
</reference>
<dbReference type="InterPro" id="IPR032466">
    <property type="entry name" value="Metal_Hydrolase"/>
</dbReference>
<proteinExistence type="inferred from homology"/>
<evidence type="ECO:0000256" key="3">
    <source>
        <dbReference type="ARBA" id="ARBA00022723"/>
    </source>
</evidence>
<gene>
    <name evidence="5" type="ORF">HK105_208588</name>
</gene>